<feature type="transmembrane region" description="Helical" evidence="1">
    <location>
        <begin position="20"/>
        <end position="38"/>
    </location>
</feature>
<keyword evidence="1" id="KW-0812">Transmembrane</keyword>
<proteinExistence type="predicted"/>
<keyword evidence="1" id="KW-0472">Membrane</keyword>
<dbReference type="AlphaFoldDB" id="A0A0A9F276"/>
<evidence type="ECO:0000313" key="2">
    <source>
        <dbReference type="EMBL" id="JAE04231.1"/>
    </source>
</evidence>
<reference evidence="2" key="1">
    <citation type="submission" date="2014-09" db="EMBL/GenBank/DDBJ databases">
        <authorList>
            <person name="Magalhaes I.L.F."/>
            <person name="Oliveira U."/>
            <person name="Santos F.R."/>
            <person name="Vidigal T.H.D.A."/>
            <person name="Brescovit A.D."/>
            <person name="Santos A.J."/>
        </authorList>
    </citation>
    <scope>NUCLEOTIDE SEQUENCE</scope>
    <source>
        <tissue evidence="2">Shoot tissue taken approximately 20 cm above the soil surface</tissue>
    </source>
</reference>
<keyword evidence="1" id="KW-1133">Transmembrane helix</keyword>
<evidence type="ECO:0000256" key="1">
    <source>
        <dbReference type="SAM" id="Phobius"/>
    </source>
</evidence>
<reference evidence="2" key="2">
    <citation type="journal article" date="2015" name="Data Brief">
        <title>Shoot transcriptome of the giant reed, Arundo donax.</title>
        <authorList>
            <person name="Barrero R.A."/>
            <person name="Guerrero F.D."/>
            <person name="Moolhuijzen P."/>
            <person name="Goolsby J.A."/>
            <person name="Tidwell J."/>
            <person name="Bellgard S.E."/>
            <person name="Bellgard M.I."/>
        </authorList>
    </citation>
    <scope>NUCLEOTIDE SEQUENCE</scope>
    <source>
        <tissue evidence="2">Shoot tissue taken approximately 20 cm above the soil surface</tissue>
    </source>
</reference>
<sequence length="48" mass="5481">MLLLLVLQQIQIKLLCNCHCLGWAAIHVLFCSFLRLIYQSYVIGLGSM</sequence>
<dbReference type="EMBL" id="GBRH01193665">
    <property type="protein sequence ID" value="JAE04231.1"/>
    <property type="molecule type" value="Transcribed_RNA"/>
</dbReference>
<organism evidence="2">
    <name type="scientific">Arundo donax</name>
    <name type="common">Giant reed</name>
    <name type="synonym">Donax arundinaceus</name>
    <dbReference type="NCBI Taxonomy" id="35708"/>
    <lineage>
        <taxon>Eukaryota</taxon>
        <taxon>Viridiplantae</taxon>
        <taxon>Streptophyta</taxon>
        <taxon>Embryophyta</taxon>
        <taxon>Tracheophyta</taxon>
        <taxon>Spermatophyta</taxon>
        <taxon>Magnoliopsida</taxon>
        <taxon>Liliopsida</taxon>
        <taxon>Poales</taxon>
        <taxon>Poaceae</taxon>
        <taxon>PACMAD clade</taxon>
        <taxon>Arundinoideae</taxon>
        <taxon>Arundineae</taxon>
        <taxon>Arundo</taxon>
    </lineage>
</organism>
<protein>
    <submittedName>
        <fullName evidence="2">Uncharacterized protein</fullName>
    </submittedName>
</protein>
<accession>A0A0A9F276</accession>
<name>A0A0A9F276_ARUDO</name>